<dbReference type="InterPro" id="IPR001119">
    <property type="entry name" value="SLH_dom"/>
</dbReference>
<protein>
    <submittedName>
        <fullName evidence="4">S-layer homology domain-containing protein</fullName>
    </submittedName>
</protein>
<dbReference type="PANTHER" id="PTHR43308:SF5">
    <property type="entry name" value="S-LAYER PROTEIN _ PEPTIDOGLYCAN ENDO-BETA-N-ACETYLGLUCOSAMINIDASE"/>
    <property type="match status" value="1"/>
</dbReference>
<accession>A0ABM9G8K4</accession>
<dbReference type="PROSITE" id="PS51450">
    <property type="entry name" value="LRR"/>
    <property type="match status" value="1"/>
</dbReference>
<evidence type="ECO:0000313" key="4">
    <source>
        <dbReference type="EMBL" id="CAH8248330.1"/>
    </source>
</evidence>
<dbReference type="Pfam" id="PF22122">
    <property type="entry name" value="InlK_D2"/>
    <property type="match status" value="1"/>
</dbReference>
<dbReference type="Gene3D" id="3.80.10.10">
    <property type="entry name" value="Ribonuclease Inhibitor"/>
    <property type="match status" value="1"/>
</dbReference>
<reference evidence="4" key="1">
    <citation type="submission" date="2022-06" db="EMBL/GenBank/DDBJ databases">
        <authorList>
            <person name="Dietemann V."/>
            <person name="Ory F."/>
            <person name="Dainat B."/>
            <person name="Oberhansli S."/>
        </authorList>
    </citation>
    <scope>NUCLEOTIDE SEQUENCE</scope>
    <source>
        <strain evidence="4">Ena-SAMPLE-TAB-26-04-2022-14:26:32:270-5432</strain>
    </source>
</reference>
<organism evidence="4 5">
    <name type="scientific">Paenibacillus melissococcoides</name>
    <dbReference type="NCBI Taxonomy" id="2912268"/>
    <lineage>
        <taxon>Bacteria</taxon>
        <taxon>Bacillati</taxon>
        <taxon>Bacillota</taxon>
        <taxon>Bacilli</taxon>
        <taxon>Bacillales</taxon>
        <taxon>Paenibacillaceae</taxon>
        <taxon>Paenibacillus</taxon>
    </lineage>
</organism>
<dbReference type="Gene3D" id="3.10.20.320">
    <property type="entry name" value="Putative peptidoglycan bound protein (lpxtg motif)"/>
    <property type="match status" value="2"/>
</dbReference>
<dbReference type="PROSITE" id="PS51272">
    <property type="entry name" value="SLH"/>
    <property type="match status" value="3"/>
</dbReference>
<feature type="domain" description="SLH" evidence="3">
    <location>
        <begin position="651"/>
        <end position="716"/>
    </location>
</feature>
<dbReference type="InterPro" id="IPR001611">
    <property type="entry name" value="Leu-rich_rpt"/>
</dbReference>
<dbReference type="SUPFAM" id="SSF52058">
    <property type="entry name" value="L domain-like"/>
    <property type="match status" value="1"/>
</dbReference>
<dbReference type="PANTHER" id="PTHR43308">
    <property type="entry name" value="OUTER MEMBRANE PROTEIN ALPHA-RELATED"/>
    <property type="match status" value="1"/>
</dbReference>
<feature type="region of interest" description="Disordered" evidence="2">
    <location>
        <begin position="628"/>
        <end position="659"/>
    </location>
</feature>
<dbReference type="InterPro" id="IPR054360">
    <property type="entry name" value="InlK_D2"/>
</dbReference>
<dbReference type="InterPro" id="IPR051465">
    <property type="entry name" value="Cell_Envelope_Struct_Comp"/>
</dbReference>
<dbReference type="Proteomes" id="UP001154322">
    <property type="component" value="Unassembled WGS sequence"/>
</dbReference>
<dbReference type="EMBL" id="CALYLO010000009">
    <property type="protein sequence ID" value="CAH8248330.1"/>
    <property type="molecule type" value="Genomic_DNA"/>
</dbReference>
<keyword evidence="1" id="KW-0677">Repeat</keyword>
<dbReference type="RefSeq" id="WP_261945237.1">
    <property type="nucleotide sequence ID" value="NZ_CALYLO010000009.1"/>
</dbReference>
<dbReference type="Gene3D" id="2.60.40.3890">
    <property type="match status" value="1"/>
</dbReference>
<feature type="domain" description="SLH" evidence="3">
    <location>
        <begin position="717"/>
        <end position="780"/>
    </location>
</feature>
<name>A0ABM9G8K4_9BACL</name>
<evidence type="ECO:0000313" key="5">
    <source>
        <dbReference type="Proteomes" id="UP001154322"/>
    </source>
</evidence>
<keyword evidence="5" id="KW-1185">Reference proteome</keyword>
<dbReference type="InterPro" id="IPR032675">
    <property type="entry name" value="LRR_dom_sf"/>
</dbReference>
<dbReference type="Pfam" id="PF00395">
    <property type="entry name" value="SLH"/>
    <property type="match status" value="3"/>
</dbReference>
<feature type="compositionally biased region" description="Low complexity" evidence="2">
    <location>
        <begin position="628"/>
        <end position="652"/>
    </location>
</feature>
<evidence type="ECO:0000256" key="1">
    <source>
        <dbReference type="ARBA" id="ARBA00022737"/>
    </source>
</evidence>
<evidence type="ECO:0000256" key="2">
    <source>
        <dbReference type="SAM" id="MobiDB-lite"/>
    </source>
</evidence>
<proteinExistence type="predicted"/>
<feature type="domain" description="SLH" evidence="3">
    <location>
        <begin position="781"/>
        <end position="838"/>
    </location>
</feature>
<dbReference type="Pfam" id="PF06458">
    <property type="entry name" value="MucBP"/>
    <property type="match status" value="4"/>
</dbReference>
<gene>
    <name evidence="4" type="ORF">WJ0W_005587</name>
</gene>
<sequence length="886" mass="100119">MKSTTRILLLIVAILLCINFLNPAAAYVKPNLNLQVQPSGKSTGKDKDDIIHIPDDYLRKVLNRSIDPARDPDSVITREEIETVTSVIVINNAVVEPIHDLTGIEQAKNLLNLAIDRINIEVIPDLSNLTSLESLSFTNTSLDNNALYKFNQLPNLKFINLDENINITDITPLSSLQNLKALNVQFCGISDFQSIVQFPELNQLAAFGQNIGRLEPVTDLDRTFLGYNAADESLFIPFDIMPNRLTNFDGYQPPFTQSTSPSTTYLALNYVPIPQNRLKINEKGITVSGIRATEYLGIENIYYNAFFDNAHGTYEKPENYTFYSISSGTYLHKFNLVDTERNVTVKYYEAGTTEEVQPSKVVIGRAGETVELSADEVPGYSKVEPSKVNYKFTAAGNQEHIFYYTKNASTEHTVKVNYVDRKTNAVLQAPTFHKGKAGDILTLTSHQITVSDAVYIPQNFNHEYRVTTNPHQEYTFHYIKSVPYDIQQLTIEHLDKETEQPVKESTSVQGRTGEHFNVRPTSITVNGAVYHPEQSIYPYTFTSEPNQVLEIHYTKDTSNVEQRVTVKYLEQGTGKQLAESMTKSGKAGEEVALSAISVSGYTPVKASYTYTFTTGEGQECIFYYTKNTTNPEPGNPETGNSGGSTTTVTPNPIKLVNPPLRGPQSPLIPLEMENHYNYINGYLDGTIKPENLISREEVAVIFYRLMKDETRSNYMKGSNSYGDVDSKRWSNKHISTMENAGIITGYPDGNFKPERSITRAEFATIASRFDKLDEQKNDMFTDISRHWAEKYIVSAANKGWIKGYPDGTFKPNQYISRVEAMSFINNVLNRKVKTDGIHKDAKQWPDNTPDKWYYTDVLEATNHHEYHRDEDGFEVWDQVRPNQVYP</sequence>
<dbReference type="InterPro" id="IPR009459">
    <property type="entry name" value="MucBP_dom"/>
</dbReference>
<comment type="caution">
    <text evidence="4">The sequence shown here is derived from an EMBL/GenBank/DDBJ whole genome shotgun (WGS) entry which is preliminary data.</text>
</comment>
<evidence type="ECO:0000259" key="3">
    <source>
        <dbReference type="PROSITE" id="PS51272"/>
    </source>
</evidence>